<feature type="domain" description="DUF1518" evidence="2">
    <location>
        <begin position="164"/>
        <end position="222"/>
    </location>
</feature>
<evidence type="ECO:0000256" key="1">
    <source>
        <dbReference type="SAM" id="MobiDB-lite"/>
    </source>
</evidence>
<name>A0A8T3D972_9TELE</name>
<evidence type="ECO:0000313" key="3">
    <source>
        <dbReference type="EMBL" id="KAI1892796.1"/>
    </source>
</evidence>
<sequence length="309" mass="33369">MVMDQKPMYSQAYPGPPGMAMQQAYSSSPMQGQPGGFNPMMNQMGPQGSFPMAGMHPRANMRPRMMSATKPLRLQLQQRLQGQQFMNQSRQGNAAGGNPVLRPGMQPGMGGQPGFLNAQMMAQRSREIMNLQIRRQRMMMLMQQKQQQAAAAAAGGFSPPPNVTAPAGMDGPPMNQPGQQQFAYGGNYGMNQQGEPPFVRSAGSPPNAMMSGRLGPPQNPMMQQHPQGGPMYQTAEMKGWPQGGMPRNNSYPQQQFAQQGTPGSYGAMMMNGSMPVNGSGGHMGQMPGQMGMNPMGMGRMPMGPDQKYC</sequence>
<evidence type="ECO:0000259" key="2">
    <source>
        <dbReference type="SMART" id="SM01151"/>
    </source>
</evidence>
<reference evidence="3" key="1">
    <citation type="submission" date="2021-01" db="EMBL/GenBank/DDBJ databases">
        <authorList>
            <person name="Zahm M."/>
            <person name="Roques C."/>
            <person name="Cabau C."/>
            <person name="Klopp C."/>
            <person name="Donnadieu C."/>
            <person name="Jouanno E."/>
            <person name="Lampietro C."/>
            <person name="Louis A."/>
            <person name="Herpin A."/>
            <person name="Echchiki A."/>
            <person name="Berthelot C."/>
            <person name="Parey E."/>
            <person name="Roest-Crollius H."/>
            <person name="Braasch I."/>
            <person name="Postlethwait J."/>
            <person name="Bobe J."/>
            <person name="Montfort J."/>
            <person name="Bouchez O."/>
            <person name="Begum T."/>
            <person name="Mejri S."/>
            <person name="Adams A."/>
            <person name="Chen W.-J."/>
            <person name="Guiguen Y."/>
        </authorList>
    </citation>
    <scope>NUCLEOTIDE SEQUENCE</scope>
    <source>
        <tissue evidence="3">Blood</tissue>
    </source>
</reference>
<dbReference type="AlphaFoldDB" id="A0A8T3D972"/>
<dbReference type="GO" id="GO:0016922">
    <property type="term" value="F:nuclear receptor binding"/>
    <property type="evidence" value="ECO:0007669"/>
    <property type="project" value="TreeGrafter"/>
</dbReference>
<keyword evidence="4" id="KW-1185">Reference proteome</keyword>
<organism evidence="3 4">
    <name type="scientific">Albula goreensis</name>
    <dbReference type="NCBI Taxonomy" id="1534307"/>
    <lineage>
        <taxon>Eukaryota</taxon>
        <taxon>Metazoa</taxon>
        <taxon>Chordata</taxon>
        <taxon>Craniata</taxon>
        <taxon>Vertebrata</taxon>
        <taxon>Euteleostomi</taxon>
        <taxon>Actinopterygii</taxon>
        <taxon>Neopterygii</taxon>
        <taxon>Teleostei</taxon>
        <taxon>Albuliformes</taxon>
        <taxon>Albulidae</taxon>
        <taxon>Albula</taxon>
    </lineage>
</organism>
<dbReference type="OrthoDB" id="10035882at2759"/>
<dbReference type="GO" id="GO:0005634">
    <property type="term" value="C:nucleus"/>
    <property type="evidence" value="ECO:0007669"/>
    <property type="project" value="InterPro"/>
</dbReference>
<comment type="caution">
    <text evidence="3">The sequence shown here is derived from an EMBL/GenBank/DDBJ whole genome shotgun (WGS) entry which is preliminary data.</text>
</comment>
<dbReference type="EMBL" id="JAERUA010000012">
    <property type="protein sequence ID" value="KAI1892796.1"/>
    <property type="molecule type" value="Genomic_DNA"/>
</dbReference>
<dbReference type="Proteomes" id="UP000829720">
    <property type="component" value="Unassembled WGS sequence"/>
</dbReference>
<gene>
    <name evidence="3" type="ORF">AGOR_G00137210</name>
</gene>
<dbReference type="PANTHER" id="PTHR10684">
    <property type="entry name" value="NUCLEAR RECEPTOR COACTIVATOR"/>
    <property type="match status" value="1"/>
</dbReference>
<dbReference type="Pfam" id="PF07469">
    <property type="entry name" value="DUF1518"/>
    <property type="match status" value="1"/>
</dbReference>
<dbReference type="InterPro" id="IPR010011">
    <property type="entry name" value="NCO_DUF1518"/>
</dbReference>
<dbReference type="GO" id="GO:0032870">
    <property type="term" value="P:cellular response to hormone stimulus"/>
    <property type="evidence" value="ECO:0007669"/>
    <property type="project" value="TreeGrafter"/>
</dbReference>
<proteinExistence type="predicted"/>
<dbReference type="GO" id="GO:0045944">
    <property type="term" value="P:positive regulation of transcription by RNA polymerase II"/>
    <property type="evidence" value="ECO:0007669"/>
    <property type="project" value="TreeGrafter"/>
</dbReference>
<accession>A0A8T3D972</accession>
<dbReference type="SMART" id="SM01151">
    <property type="entry name" value="DUF1518"/>
    <property type="match status" value="1"/>
</dbReference>
<evidence type="ECO:0000313" key="4">
    <source>
        <dbReference type="Proteomes" id="UP000829720"/>
    </source>
</evidence>
<dbReference type="PANTHER" id="PTHR10684:SF3">
    <property type="entry name" value="NUCLEAR RECEPTOR COACTIVATOR 3"/>
    <property type="match status" value="1"/>
</dbReference>
<dbReference type="GO" id="GO:0003713">
    <property type="term" value="F:transcription coactivator activity"/>
    <property type="evidence" value="ECO:0007669"/>
    <property type="project" value="InterPro"/>
</dbReference>
<dbReference type="InterPro" id="IPR017426">
    <property type="entry name" value="Nuclear_rcpt_coactivator"/>
</dbReference>
<protein>
    <recommendedName>
        <fullName evidence="2">DUF1518 domain-containing protein</fullName>
    </recommendedName>
</protein>
<feature type="region of interest" description="Disordered" evidence="1">
    <location>
        <begin position="1"/>
        <end position="30"/>
    </location>
</feature>